<organism evidence="3 4">
    <name type="scientific">Streblomastix strix</name>
    <dbReference type="NCBI Taxonomy" id="222440"/>
    <lineage>
        <taxon>Eukaryota</taxon>
        <taxon>Metamonada</taxon>
        <taxon>Preaxostyla</taxon>
        <taxon>Oxymonadida</taxon>
        <taxon>Streblomastigidae</taxon>
        <taxon>Streblomastix</taxon>
    </lineage>
</organism>
<evidence type="ECO:0000313" key="3">
    <source>
        <dbReference type="EMBL" id="KAA6374185.1"/>
    </source>
</evidence>
<proteinExistence type="predicted"/>
<feature type="region of interest" description="Disordered" evidence="2">
    <location>
        <begin position="312"/>
        <end position="345"/>
    </location>
</feature>
<gene>
    <name evidence="3" type="ORF">EZS28_030287</name>
</gene>
<feature type="compositionally biased region" description="Acidic residues" evidence="2">
    <location>
        <begin position="168"/>
        <end position="178"/>
    </location>
</feature>
<feature type="compositionally biased region" description="Basic and acidic residues" evidence="2">
    <location>
        <begin position="322"/>
        <end position="336"/>
    </location>
</feature>
<dbReference type="EMBL" id="SNRW01012163">
    <property type="protein sequence ID" value="KAA6374185.1"/>
    <property type="molecule type" value="Genomic_DNA"/>
</dbReference>
<evidence type="ECO:0000313" key="4">
    <source>
        <dbReference type="Proteomes" id="UP000324800"/>
    </source>
</evidence>
<accession>A0A5J4UWP6</accession>
<feature type="region of interest" description="Disordered" evidence="2">
    <location>
        <begin position="143"/>
        <end position="179"/>
    </location>
</feature>
<evidence type="ECO:0000256" key="1">
    <source>
        <dbReference type="SAM" id="Coils"/>
    </source>
</evidence>
<sequence length="423" mass="49451">KAVSKQKGTGTGTRQGQGQRNIDRDALNMSISKLIRNEGGIKFDTKLKSGIFTYGLEETTKGIAVILHHASILAPIGLLVQLLQKEEENKIIQSIAELDKQTLIDDEQESNDYEEEKEDNNNQQLDIEDKIQEAEQLRMIEEERQNDKKQQEKEEQQRKSDEEQSRIDDEEEVLEQEEENKQIQEIQKWKIQDFEKGWEWEGIQWDIQSEIPKEEIINKERGLNELNKENEELKEEINKKKRQNKKERLKKQKEIKQISIESKDEMKSKDPLQKLWEYIDNMSLMLGIASKTHKLSQKNRLLELFRNEVERQRKTKQQNIQDEQKEKVKEKEKENDQEQETSASNIEASETQIIRGLTIYEGILLYGFLRFIPNLDESIAVPGCTSAGDEERNGKILILKITPNSLGVIMEHAWRLAWAALQS</sequence>
<feature type="non-terminal residue" evidence="3">
    <location>
        <position position="1"/>
    </location>
</feature>
<comment type="caution">
    <text evidence="3">The sequence shown here is derived from an EMBL/GenBank/DDBJ whole genome shotgun (WGS) entry which is preliminary data.</text>
</comment>
<dbReference type="Proteomes" id="UP000324800">
    <property type="component" value="Unassembled WGS sequence"/>
</dbReference>
<feature type="coiled-coil region" evidence="1">
    <location>
        <begin position="216"/>
        <end position="254"/>
    </location>
</feature>
<feature type="compositionally biased region" description="Basic and acidic residues" evidence="2">
    <location>
        <begin position="143"/>
        <end position="167"/>
    </location>
</feature>
<feature type="region of interest" description="Disordered" evidence="2">
    <location>
        <begin position="1"/>
        <end position="23"/>
    </location>
</feature>
<keyword evidence="1" id="KW-0175">Coiled coil</keyword>
<reference evidence="3 4" key="1">
    <citation type="submission" date="2019-03" db="EMBL/GenBank/DDBJ databases">
        <title>Single cell metagenomics reveals metabolic interactions within the superorganism composed of flagellate Streblomastix strix and complex community of Bacteroidetes bacteria on its surface.</title>
        <authorList>
            <person name="Treitli S.C."/>
            <person name="Kolisko M."/>
            <person name="Husnik F."/>
            <person name="Keeling P."/>
            <person name="Hampl V."/>
        </authorList>
    </citation>
    <scope>NUCLEOTIDE SEQUENCE [LARGE SCALE GENOMIC DNA]</scope>
    <source>
        <strain evidence="3">ST1C</strain>
    </source>
</reference>
<evidence type="ECO:0000256" key="2">
    <source>
        <dbReference type="SAM" id="MobiDB-lite"/>
    </source>
</evidence>
<protein>
    <submittedName>
        <fullName evidence="3">Uncharacterized protein</fullName>
    </submittedName>
</protein>
<name>A0A5J4UWP6_9EUKA</name>
<dbReference type="AlphaFoldDB" id="A0A5J4UWP6"/>